<protein>
    <submittedName>
        <fullName evidence="2">Uncharacterized protein</fullName>
    </submittedName>
</protein>
<evidence type="ECO:0000313" key="3">
    <source>
        <dbReference type="Proteomes" id="UP000325286"/>
    </source>
</evidence>
<feature type="transmembrane region" description="Helical" evidence="1">
    <location>
        <begin position="151"/>
        <end position="175"/>
    </location>
</feature>
<feature type="transmembrane region" description="Helical" evidence="1">
    <location>
        <begin position="90"/>
        <end position="113"/>
    </location>
</feature>
<evidence type="ECO:0000313" key="2">
    <source>
        <dbReference type="EMBL" id="QEG40610.1"/>
    </source>
</evidence>
<reference evidence="2 3" key="1">
    <citation type="submission" date="2019-08" db="EMBL/GenBank/DDBJ databases">
        <title>Deep-cultivation of Planctomycetes and their phenomic and genomic characterization uncovers novel biology.</title>
        <authorList>
            <person name="Wiegand S."/>
            <person name="Jogler M."/>
            <person name="Boedeker C."/>
            <person name="Pinto D."/>
            <person name="Vollmers J."/>
            <person name="Rivas-Marin E."/>
            <person name="Kohn T."/>
            <person name="Peeters S.H."/>
            <person name="Heuer A."/>
            <person name="Rast P."/>
            <person name="Oberbeckmann S."/>
            <person name="Bunk B."/>
            <person name="Jeske O."/>
            <person name="Meyerdierks A."/>
            <person name="Storesund J.E."/>
            <person name="Kallscheuer N."/>
            <person name="Luecker S."/>
            <person name="Lage O.M."/>
            <person name="Pohl T."/>
            <person name="Merkel B.J."/>
            <person name="Hornburger P."/>
            <person name="Mueller R.-W."/>
            <person name="Bruemmer F."/>
            <person name="Labrenz M."/>
            <person name="Spormann A.M."/>
            <person name="Op den Camp H."/>
            <person name="Overmann J."/>
            <person name="Amann R."/>
            <person name="Jetten M.S.M."/>
            <person name="Mascher T."/>
            <person name="Medema M.H."/>
            <person name="Devos D.P."/>
            <person name="Kaster A.-K."/>
            <person name="Ovreas L."/>
            <person name="Rohde M."/>
            <person name="Galperin M.Y."/>
            <person name="Jogler C."/>
        </authorList>
    </citation>
    <scope>NUCLEOTIDE SEQUENCE [LARGE SCALE GENOMIC DNA]</scope>
    <source>
        <strain evidence="2 3">UC8</strain>
    </source>
</reference>
<keyword evidence="1" id="KW-0812">Transmembrane</keyword>
<feature type="transmembrane region" description="Helical" evidence="1">
    <location>
        <begin position="225"/>
        <end position="244"/>
    </location>
</feature>
<dbReference type="Proteomes" id="UP000325286">
    <property type="component" value="Chromosome"/>
</dbReference>
<dbReference type="RefSeq" id="WP_068130755.1">
    <property type="nucleotide sequence ID" value="NZ_CP042914.1"/>
</dbReference>
<keyword evidence="3" id="KW-1185">Reference proteome</keyword>
<gene>
    <name evidence="2" type="ORF">UC8_26260</name>
</gene>
<name>A0A5B9QSB3_9BACT</name>
<keyword evidence="1" id="KW-1133">Transmembrane helix</keyword>
<feature type="transmembrane region" description="Helical" evidence="1">
    <location>
        <begin position="125"/>
        <end position="145"/>
    </location>
</feature>
<organism evidence="2 3">
    <name type="scientific">Roseimaritima ulvae</name>
    <dbReference type="NCBI Taxonomy" id="980254"/>
    <lineage>
        <taxon>Bacteria</taxon>
        <taxon>Pseudomonadati</taxon>
        <taxon>Planctomycetota</taxon>
        <taxon>Planctomycetia</taxon>
        <taxon>Pirellulales</taxon>
        <taxon>Pirellulaceae</taxon>
        <taxon>Roseimaritima</taxon>
    </lineage>
</organism>
<dbReference type="AlphaFoldDB" id="A0A5B9QSB3"/>
<feature type="transmembrane region" description="Helical" evidence="1">
    <location>
        <begin position="196"/>
        <end position="219"/>
    </location>
</feature>
<feature type="transmembrane region" description="Helical" evidence="1">
    <location>
        <begin position="264"/>
        <end position="280"/>
    </location>
</feature>
<accession>A0A5B9QSB3</accession>
<keyword evidence="1" id="KW-0472">Membrane</keyword>
<dbReference type="KEGG" id="rul:UC8_26260"/>
<dbReference type="EMBL" id="CP042914">
    <property type="protein sequence ID" value="QEG40610.1"/>
    <property type="molecule type" value="Genomic_DNA"/>
</dbReference>
<proteinExistence type="predicted"/>
<evidence type="ECO:0000256" key="1">
    <source>
        <dbReference type="SAM" id="Phobius"/>
    </source>
</evidence>
<sequence length="282" mass="30140">MTSESPPPPIASDSPPVEPALRTRRLWSPAAVLAAGLLGLTCLPMASCGAGGNSRIVPAELLVEMASPDDTGPPLTLVERLNKFFTSVPILFLITWPYWTAGPAAVPWLLAVGTGVGRRRGFSLWLWRTSILMLLAGTIAVGFSGQDLRGTAVIVVGVLALLVWLASSPVANRAMQWSWIKVLRRRPGPLAWSPPLHPVAGGCVTLAIQCFLSVAPLAWYGPSLLIGGMLAAGVNVALGVVMLATARQFKTDPQRCPRFSIRDLLIAVTMSAIFLAMFWARR</sequence>